<evidence type="ECO:0000313" key="3">
    <source>
        <dbReference type="Proteomes" id="UP000272474"/>
    </source>
</evidence>
<gene>
    <name evidence="2" type="ORF">D7294_17010</name>
</gene>
<dbReference type="Proteomes" id="UP000272474">
    <property type="component" value="Unassembled WGS sequence"/>
</dbReference>
<evidence type="ECO:0000313" key="2">
    <source>
        <dbReference type="EMBL" id="RKN40788.1"/>
    </source>
</evidence>
<evidence type="ECO:0000256" key="1">
    <source>
        <dbReference type="SAM" id="Phobius"/>
    </source>
</evidence>
<dbReference type="RefSeq" id="WP_120680584.1">
    <property type="nucleotide sequence ID" value="NZ_RBAL01000009.1"/>
</dbReference>
<evidence type="ECO:0008006" key="4">
    <source>
        <dbReference type="Google" id="ProtNLM"/>
    </source>
</evidence>
<organism evidence="2 3">
    <name type="scientific">Streptomyces hoynatensis</name>
    <dbReference type="NCBI Taxonomy" id="1141874"/>
    <lineage>
        <taxon>Bacteria</taxon>
        <taxon>Bacillati</taxon>
        <taxon>Actinomycetota</taxon>
        <taxon>Actinomycetes</taxon>
        <taxon>Kitasatosporales</taxon>
        <taxon>Streptomycetaceae</taxon>
        <taxon>Streptomyces</taxon>
    </lineage>
</organism>
<dbReference type="AlphaFoldDB" id="A0A3A9YXL9"/>
<sequence length="734" mass="78208">MSTEVQPTTVLDVTRVLGRRPGAPFRAAVQATPAGATDASIGTIRQTAPAVEQAADATFRAPAWRRAAAGTWRVVKTAGVGTVTPVRRAWGYQQGGEFTQQIRLNELLITNENDPERKKVLLDEIAQLRAARAAATHDRHREKKTIAGLAGGVFVMTLLILAFVIGPVAPAAAAGAGLGGAYLAGRKEVQQRAKAAELAAAKNAAALEPGGPSKEEVEAAVTAAQEAGVYSPAMLPRGAKPYPISRATTEAEAADCILRALVKEGVPVGDISEVERKPWGWQCVVRVTEGTPGAIIKVTDNLETLFDTAHGSVRPQPMIERRACAKLRIIESDPFASAPPPEYLAPKSISIRDRRRIGSSIDGEELLATLAGVMGEVVAASGGGKTGILQALAEITTACRDAITIDLDPAGDGLEDLGPAARLQGRTHEQIEHVLLWLLILCKARARLRKTLGMGRKWAASAEHPSIVVFIDEYPKLSRLAKKLAWDLLLVGRKEAVPVVFASQGGTTAYLGENIAQMLAMKIVGPCKKVDTAAVFGDGSAAEGWLPHRLAPATDTDPRDAGHVYAQGIPGTQDAPVEYKIHEHAKGMLAKLADERRDAGLLDPDPDSLQAMADVDLPDYVLPEFDVEGNLKKEAPVDLLTWEQLLRLCEADPPAEAITPDTPARQAARKAIAVLDEKGVDRARTEPLAEALGLGPDTLRGLLRELGLEPVQLGAFDGRSNPRGYRLEDLERAI</sequence>
<dbReference type="EMBL" id="RBAL01000009">
    <property type="protein sequence ID" value="RKN40788.1"/>
    <property type="molecule type" value="Genomic_DNA"/>
</dbReference>
<protein>
    <recommendedName>
        <fullName evidence="4">FtsK domain-containing protein</fullName>
    </recommendedName>
</protein>
<reference evidence="2 3" key="1">
    <citation type="journal article" date="2014" name="Int. J. Syst. Evol. Microbiol.">
        <title>Streptomyces hoynatensis sp. nov., isolated from deep marine sediment.</title>
        <authorList>
            <person name="Veyisoglu A."/>
            <person name="Sahin N."/>
        </authorList>
    </citation>
    <scope>NUCLEOTIDE SEQUENCE [LARGE SCALE GENOMIC DNA]</scope>
    <source>
        <strain evidence="2 3">KCTC 29097</strain>
    </source>
</reference>
<keyword evidence="3" id="KW-1185">Reference proteome</keyword>
<dbReference type="Gene3D" id="3.40.50.300">
    <property type="entry name" value="P-loop containing nucleotide triphosphate hydrolases"/>
    <property type="match status" value="1"/>
</dbReference>
<dbReference type="OrthoDB" id="3676830at2"/>
<name>A0A3A9YXL9_9ACTN</name>
<proteinExistence type="predicted"/>
<keyword evidence="1" id="KW-1133">Transmembrane helix</keyword>
<keyword evidence="1" id="KW-0472">Membrane</keyword>
<feature type="transmembrane region" description="Helical" evidence="1">
    <location>
        <begin position="146"/>
        <end position="165"/>
    </location>
</feature>
<keyword evidence="1" id="KW-0812">Transmembrane</keyword>
<dbReference type="InterPro" id="IPR027417">
    <property type="entry name" value="P-loop_NTPase"/>
</dbReference>
<accession>A0A3A9YXL9</accession>
<comment type="caution">
    <text evidence="2">The sequence shown here is derived from an EMBL/GenBank/DDBJ whole genome shotgun (WGS) entry which is preliminary data.</text>
</comment>